<feature type="transmembrane region" description="Helical" evidence="2">
    <location>
        <begin position="41"/>
        <end position="58"/>
    </location>
</feature>
<protein>
    <submittedName>
        <fullName evidence="3">Uncharacterized protein</fullName>
    </submittedName>
</protein>
<keyword evidence="2" id="KW-0472">Membrane</keyword>
<organism evidence="3 4">
    <name type="scientific">Actinomycetospora aeridis</name>
    <dbReference type="NCBI Taxonomy" id="3129231"/>
    <lineage>
        <taxon>Bacteria</taxon>
        <taxon>Bacillati</taxon>
        <taxon>Actinomycetota</taxon>
        <taxon>Actinomycetes</taxon>
        <taxon>Pseudonocardiales</taxon>
        <taxon>Pseudonocardiaceae</taxon>
        <taxon>Actinomycetospora</taxon>
    </lineage>
</organism>
<accession>A0ABU8NAZ0</accession>
<keyword evidence="2" id="KW-1133">Transmembrane helix</keyword>
<comment type="caution">
    <text evidence="3">The sequence shown here is derived from an EMBL/GenBank/DDBJ whole genome shotgun (WGS) entry which is preliminary data.</text>
</comment>
<dbReference type="EMBL" id="JBBEGL010000006">
    <property type="protein sequence ID" value="MEJ2889109.1"/>
    <property type="molecule type" value="Genomic_DNA"/>
</dbReference>
<evidence type="ECO:0000313" key="4">
    <source>
        <dbReference type="Proteomes" id="UP001370100"/>
    </source>
</evidence>
<dbReference type="Proteomes" id="UP001370100">
    <property type="component" value="Unassembled WGS sequence"/>
</dbReference>
<evidence type="ECO:0000256" key="2">
    <source>
        <dbReference type="SAM" id="Phobius"/>
    </source>
</evidence>
<gene>
    <name evidence="3" type="ORF">WCD41_21795</name>
</gene>
<evidence type="ECO:0000256" key="1">
    <source>
        <dbReference type="SAM" id="MobiDB-lite"/>
    </source>
</evidence>
<feature type="transmembrane region" description="Helical" evidence="2">
    <location>
        <begin position="12"/>
        <end position="29"/>
    </location>
</feature>
<keyword evidence="4" id="KW-1185">Reference proteome</keyword>
<dbReference type="RefSeq" id="WP_337716346.1">
    <property type="nucleotide sequence ID" value="NZ_JBBEGL010000006.1"/>
</dbReference>
<sequence>MDHGTVRSLRVWLTAGAVLVAGLVGWTWADAIDDPSRWQGWFPVVLATAALVCLAVTGRRLRRQQRAAPRPGNGVGDAAERPGAERSATP</sequence>
<keyword evidence="2" id="KW-0812">Transmembrane</keyword>
<name>A0ABU8NAZ0_9PSEU</name>
<evidence type="ECO:0000313" key="3">
    <source>
        <dbReference type="EMBL" id="MEJ2889109.1"/>
    </source>
</evidence>
<reference evidence="3 4" key="1">
    <citation type="submission" date="2024-03" db="EMBL/GenBank/DDBJ databases">
        <title>Actinomycetospora sp. OC33-EN06, a novel actinomycete isolated from wild orchid (Aerides multiflora).</title>
        <authorList>
            <person name="Suriyachadkun C."/>
        </authorList>
    </citation>
    <scope>NUCLEOTIDE SEQUENCE [LARGE SCALE GENOMIC DNA]</scope>
    <source>
        <strain evidence="3 4">OC33-EN06</strain>
    </source>
</reference>
<proteinExistence type="predicted"/>
<feature type="region of interest" description="Disordered" evidence="1">
    <location>
        <begin position="62"/>
        <end position="90"/>
    </location>
</feature>